<dbReference type="GO" id="GO:0003677">
    <property type="term" value="F:DNA binding"/>
    <property type="evidence" value="ECO:0007669"/>
    <property type="project" value="UniProtKB-UniRule"/>
</dbReference>
<dbReference type="SUPFAM" id="SSF46689">
    <property type="entry name" value="Homeodomain-like"/>
    <property type="match status" value="1"/>
</dbReference>
<feature type="DNA-binding region" description="H-T-H motif" evidence="4">
    <location>
        <begin position="29"/>
        <end position="48"/>
    </location>
</feature>
<keyword evidence="1" id="KW-0805">Transcription regulation</keyword>
<evidence type="ECO:0000256" key="1">
    <source>
        <dbReference type="ARBA" id="ARBA00023015"/>
    </source>
</evidence>
<reference evidence="6 7" key="1">
    <citation type="submission" date="2020-01" db="EMBL/GenBank/DDBJ databases">
        <title>Investigation of new actinobacteria for the biodesulphurisation of diesel fuel.</title>
        <authorList>
            <person name="Athi Narayanan S.M."/>
        </authorList>
    </citation>
    <scope>NUCLEOTIDE SEQUENCE [LARGE SCALE GENOMIC DNA]</scope>
    <source>
        <strain evidence="6 7">213E</strain>
    </source>
</reference>
<comment type="caution">
    <text evidence="6">The sequence shown here is derived from an EMBL/GenBank/DDBJ whole genome shotgun (WGS) entry which is preliminary data.</text>
</comment>
<protein>
    <submittedName>
        <fullName evidence="6">TetR/AcrR family transcriptional regulator</fullName>
    </submittedName>
</protein>
<evidence type="ECO:0000259" key="5">
    <source>
        <dbReference type="PROSITE" id="PS50977"/>
    </source>
</evidence>
<dbReference type="RefSeq" id="WP_059039960.1">
    <property type="nucleotide sequence ID" value="NZ_JAADZU010000088.1"/>
</dbReference>
<dbReference type="EMBL" id="JAADZU010000088">
    <property type="protein sequence ID" value="NDK91900.1"/>
    <property type="molecule type" value="Genomic_DNA"/>
</dbReference>
<dbReference type="InterPro" id="IPR009057">
    <property type="entry name" value="Homeodomain-like_sf"/>
</dbReference>
<evidence type="ECO:0000313" key="7">
    <source>
        <dbReference type="Proteomes" id="UP000466307"/>
    </source>
</evidence>
<accession>A0A7K3LUE7</accession>
<keyword evidence="7" id="KW-1185">Reference proteome</keyword>
<dbReference type="PANTHER" id="PTHR47506">
    <property type="entry name" value="TRANSCRIPTIONAL REGULATORY PROTEIN"/>
    <property type="match status" value="1"/>
</dbReference>
<name>A0A7K3LUE7_9ACTN</name>
<dbReference type="PRINTS" id="PR00455">
    <property type="entry name" value="HTHTETR"/>
</dbReference>
<dbReference type="PANTHER" id="PTHR47506:SF1">
    <property type="entry name" value="HTH-TYPE TRANSCRIPTIONAL REGULATOR YJDC"/>
    <property type="match status" value="1"/>
</dbReference>
<proteinExistence type="predicted"/>
<dbReference type="Gene3D" id="1.10.357.10">
    <property type="entry name" value="Tetracycline Repressor, domain 2"/>
    <property type="match status" value="1"/>
</dbReference>
<sequence>MGRIAGYDRSELIRSARDLFWRRGFDAVSVAEVEEATGVGRSSIYHAFGNMRGLFDATVADYLDEIVRPRLRPLTADVVSPTAILDHLDGLRIAITALAGDTSPHGCLLLTSAATPIGDDAAVHQVISDYHRELSQAVANGIRALLPDTDDAVRRRLTILTTGSTIAALTLARVDAGAACDTLTAAIATLEDARDGRPASAGGAPHRVHPM</sequence>
<evidence type="ECO:0000256" key="3">
    <source>
        <dbReference type="ARBA" id="ARBA00023163"/>
    </source>
</evidence>
<evidence type="ECO:0000256" key="4">
    <source>
        <dbReference type="PROSITE-ProRule" id="PRU00335"/>
    </source>
</evidence>
<evidence type="ECO:0000256" key="2">
    <source>
        <dbReference type="ARBA" id="ARBA00023125"/>
    </source>
</evidence>
<evidence type="ECO:0000313" key="6">
    <source>
        <dbReference type="EMBL" id="NDK91900.1"/>
    </source>
</evidence>
<dbReference type="InterPro" id="IPR001647">
    <property type="entry name" value="HTH_TetR"/>
</dbReference>
<dbReference type="PROSITE" id="PS50977">
    <property type="entry name" value="HTH_TETR_2"/>
    <property type="match status" value="1"/>
</dbReference>
<keyword evidence="3" id="KW-0804">Transcription</keyword>
<gene>
    <name evidence="6" type="ORF">GYA93_20355</name>
</gene>
<dbReference type="Pfam" id="PF00440">
    <property type="entry name" value="TetR_N"/>
    <property type="match status" value="1"/>
</dbReference>
<organism evidence="6 7">
    <name type="scientific">Gordonia desulfuricans</name>
    <dbReference type="NCBI Taxonomy" id="89051"/>
    <lineage>
        <taxon>Bacteria</taxon>
        <taxon>Bacillati</taxon>
        <taxon>Actinomycetota</taxon>
        <taxon>Actinomycetes</taxon>
        <taxon>Mycobacteriales</taxon>
        <taxon>Gordoniaceae</taxon>
        <taxon>Gordonia</taxon>
    </lineage>
</organism>
<dbReference type="Proteomes" id="UP000466307">
    <property type="component" value="Unassembled WGS sequence"/>
</dbReference>
<feature type="domain" description="HTH tetR-type" evidence="5">
    <location>
        <begin position="6"/>
        <end position="66"/>
    </location>
</feature>
<dbReference type="AlphaFoldDB" id="A0A7K3LUE7"/>
<keyword evidence="2 4" id="KW-0238">DNA-binding</keyword>